<keyword evidence="2" id="KW-1185">Reference proteome</keyword>
<organism evidence="1 2">
    <name type="scientific">Balaenoptera physalus</name>
    <name type="common">Fin whale</name>
    <name type="synonym">Balaena physalus</name>
    <dbReference type="NCBI Taxonomy" id="9770"/>
    <lineage>
        <taxon>Eukaryota</taxon>
        <taxon>Metazoa</taxon>
        <taxon>Chordata</taxon>
        <taxon>Craniata</taxon>
        <taxon>Vertebrata</taxon>
        <taxon>Euteleostomi</taxon>
        <taxon>Mammalia</taxon>
        <taxon>Eutheria</taxon>
        <taxon>Laurasiatheria</taxon>
        <taxon>Artiodactyla</taxon>
        <taxon>Whippomorpha</taxon>
        <taxon>Cetacea</taxon>
        <taxon>Mysticeti</taxon>
        <taxon>Balaenopteridae</taxon>
        <taxon>Balaenoptera</taxon>
    </lineage>
</organism>
<evidence type="ECO:0000313" key="2">
    <source>
        <dbReference type="Proteomes" id="UP000437017"/>
    </source>
</evidence>
<dbReference type="AlphaFoldDB" id="A0A6A1QNI9"/>
<evidence type="ECO:0000313" key="1">
    <source>
        <dbReference type="EMBL" id="KAB0407399.1"/>
    </source>
</evidence>
<name>A0A6A1QNI9_BALPH</name>
<reference evidence="1 2" key="1">
    <citation type="journal article" date="2019" name="PLoS ONE">
        <title>Genomic analyses reveal an absence of contemporary introgressive admixture between fin whales and blue whales, despite known hybrids.</title>
        <authorList>
            <person name="Westbury M.V."/>
            <person name="Petersen B."/>
            <person name="Lorenzen E.D."/>
        </authorList>
    </citation>
    <scope>NUCLEOTIDE SEQUENCE [LARGE SCALE GENOMIC DNA]</scope>
    <source>
        <strain evidence="1">FinWhale-01</strain>
    </source>
</reference>
<dbReference type="Proteomes" id="UP000437017">
    <property type="component" value="Unassembled WGS sequence"/>
</dbReference>
<protein>
    <submittedName>
        <fullName evidence="1">Uncharacterized protein</fullName>
    </submittedName>
</protein>
<accession>A0A6A1QNI9</accession>
<gene>
    <name evidence="1" type="ORF">E2I00_002742</name>
</gene>
<sequence length="99" mass="11049">MEIFLFSSFLSPGKLTEELGKFWWPNCLGKVVPLIQRLMFSLCVLLTGKLQVELAAGTWCSNSVFPWLLQTGEGLKARLSGEQPNNMQVTEAKELCLVS</sequence>
<dbReference type="EMBL" id="SGJD01000046">
    <property type="protein sequence ID" value="KAB0407399.1"/>
    <property type="molecule type" value="Genomic_DNA"/>
</dbReference>
<proteinExistence type="predicted"/>
<comment type="caution">
    <text evidence="1">The sequence shown here is derived from an EMBL/GenBank/DDBJ whole genome shotgun (WGS) entry which is preliminary data.</text>
</comment>